<protein>
    <submittedName>
        <fullName evidence="1">Uncharacterized protein</fullName>
    </submittedName>
</protein>
<accession>A0A2G9Q4J7</accession>
<evidence type="ECO:0000313" key="2">
    <source>
        <dbReference type="Proteomes" id="UP000228934"/>
    </source>
</evidence>
<proteinExistence type="predicted"/>
<evidence type="ECO:0000313" key="1">
    <source>
        <dbReference type="EMBL" id="PIO09983.1"/>
    </source>
</evidence>
<dbReference type="EMBL" id="KZ369593">
    <property type="protein sequence ID" value="PIO09983.1"/>
    <property type="molecule type" value="Genomic_DNA"/>
</dbReference>
<keyword evidence="2" id="KW-1185">Reference proteome</keyword>
<dbReference type="AlphaFoldDB" id="A0A2G9Q4J7"/>
<feature type="non-terminal residue" evidence="1">
    <location>
        <position position="86"/>
    </location>
</feature>
<dbReference type="Proteomes" id="UP000228934">
    <property type="component" value="Unassembled WGS sequence"/>
</dbReference>
<name>A0A2G9Q4J7_AQUCT</name>
<sequence>MLPQKLLVNKHVGLFEKPLVNAHVIVQVLKSVLIKYVWIIVSTLKHFGGDVIGVFSENGGYFLRANPLGTTSAVSVQLQVHCLCIL</sequence>
<reference evidence="2" key="1">
    <citation type="journal article" date="2017" name="Nat. Commun.">
        <title>The North American bullfrog draft genome provides insight into hormonal regulation of long noncoding RNA.</title>
        <authorList>
            <person name="Hammond S.A."/>
            <person name="Warren R.L."/>
            <person name="Vandervalk B.P."/>
            <person name="Kucuk E."/>
            <person name="Khan H."/>
            <person name="Gibb E.A."/>
            <person name="Pandoh P."/>
            <person name="Kirk H."/>
            <person name="Zhao Y."/>
            <person name="Jones M."/>
            <person name="Mungall A.J."/>
            <person name="Coope R."/>
            <person name="Pleasance S."/>
            <person name="Moore R.A."/>
            <person name="Holt R.A."/>
            <person name="Round J.M."/>
            <person name="Ohora S."/>
            <person name="Walle B.V."/>
            <person name="Veldhoen N."/>
            <person name="Helbing C.C."/>
            <person name="Birol I."/>
        </authorList>
    </citation>
    <scope>NUCLEOTIDE SEQUENCE [LARGE SCALE GENOMIC DNA]</scope>
</reference>
<gene>
    <name evidence="1" type="ORF">AB205_0196740</name>
</gene>
<organism evidence="1 2">
    <name type="scientific">Aquarana catesbeiana</name>
    <name type="common">American bullfrog</name>
    <name type="synonym">Rana catesbeiana</name>
    <dbReference type="NCBI Taxonomy" id="8400"/>
    <lineage>
        <taxon>Eukaryota</taxon>
        <taxon>Metazoa</taxon>
        <taxon>Chordata</taxon>
        <taxon>Craniata</taxon>
        <taxon>Vertebrata</taxon>
        <taxon>Euteleostomi</taxon>
        <taxon>Amphibia</taxon>
        <taxon>Batrachia</taxon>
        <taxon>Anura</taxon>
        <taxon>Neobatrachia</taxon>
        <taxon>Ranoidea</taxon>
        <taxon>Ranidae</taxon>
        <taxon>Aquarana</taxon>
    </lineage>
</organism>